<feature type="compositionally biased region" description="Low complexity" evidence="1">
    <location>
        <begin position="208"/>
        <end position="224"/>
    </location>
</feature>
<dbReference type="Proteomes" id="UP000837857">
    <property type="component" value="Chromosome 15"/>
</dbReference>
<accession>A0ABN8I2F1</accession>
<protein>
    <submittedName>
        <fullName evidence="2">Uncharacterized protein</fullName>
    </submittedName>
</protein>
<sequence>MAELEAQIQSAGPAKDTVAKVAEEFRTFRELVFAMLGMIRKQINECSHMIDVIETKHRQKALIFLGAPEADKENCKTTVLDIMHKMGLTEITESCIAVSHRLGVASKNHRPILVRFVRVETRSLVWRAKAKLKGSSVSIKEFLTKSRQAVFGKARLHFGMRACWTQDGVIVVKAADGSRHKIVTMDELSPLMAKFPNKTVKNSAENMSPSGDAGSSSSSTKTRK</sequence>
<keyword evidence="3" id="KW-1185">Reference proteome</keyword>
<evidence type="ECO:0000256" key="1">
    <source>
        <dbReference type="SAM" id="MobiDB-lite"/>
    </source>
</evidence>
<reference evidence="2" key="1">
    <citation type="submission" date="2022-03" db="EMBL/GenBank/DDBJ databases">
        <authorList>
            <person name="Martin H S."/>
        </authorList>
    </citation>
    <scope>NUCLEOTIDE SEQUENCE</scope>
</reference>
<name>A0ABN8I2F1_9NEOP</name>
<proteinExistence type="predicted"/>
<organism evidence="2 3">
    <name type="scientific">Iphiclides podalirius</name>
    <name type="common">scarce swallowtail</name>
    <dbReference type="NCBI Taxonomy" id="110791"/>
    <lineage>
        <taxon>Eukaryota</taxon>
        <taxon>Metazoa</taxon>
        <taxon>Ecdysozoa</taxon>
        <taxon>Arthropoda</taxon>
        <taxon>Hexapoda</taxon>
        <taxon>Insecta</taxon>
        <taxon>Pterygota</taxon>
        <taxon>Neoptera</taxon>
        <taxon>Endopterygota</taxon>
        <taxon>Lepidoptera</taxon>
        <taxon>Glossata</taxon>
        <taxon>Ditrysia</taxon>
        <taxon>Papilionoidea</taxon>
        <taxon>Papilionidae</taxon>
        <taxon>Papilioninae</taxon>
        <taxon>Iphiclides</taxon>
    </lineage>
</organism>
<gene>
    <name evidence="2" type="ORF">IPOD504_LOCUS4265</name>
</gene>
<evidence type="ECO:0000313" key="2">
    <source>
        <dbReference type="EMBL" id="CAH2043368.1"/>
    </source>
</evidence>
<evidence type="ECO:0000313" key="3">
    <source>
        <dbReference type="Proteomes" id="UP000837857"/>
    </source>
</evidence>
<feature type="non-terminal residue" evidence="2">
    <location>
        <position position="224"/>
    </location>
</feature>
<feature type="region of interest" description="Disordered" evidence="1">
    <location>
        <begin position="199"/>
        <end position="224"/>
    </location>
</feature>
<dbReference type="EMBL" id="OW152827">
    <property type="protein sequence ID" value="CAH2043368.1"/>
    <property type="molecule type" value="Genomic_DNA"/>
</dbReference>